<comment type="caution">
    <text evidence="1">The sequence shown here is derived from an EMBL/GenBank/DDBJ whole genome shotgun (WGS) entry which is preliminary data.</text>
</comment>
<organism evidence="1 2">
    <name type="scientific">candidate division WWE3 bacterium RIFCSPLOWO2_01_FULL_39_13</name>
    <dbReference type="NCBI Taxonomy" id="1802624"/>
    <lineage>
        <taxon>Bacteria</taxon>
        <taxon>Katanobacteria</taxon>
    </lineage>
</organism>
<protein>
    <recommendedName>
        <fullName evidence="3">YrdC-like domain-containing protein</fullName>
    </recommendedName>
</protein>
<proteinExistence type="predicted"/>
<dbReference type="STRING" id="1802624.A2982_02405"/>
<evidence type="ECO:0000313" key="1">
    <source>
        <dbReference type="EMBL" id="OGC51097.1"/>
    </source>
</evidence>
<dbReference type="EMBL" id="MEVH01000031">
    <property type="protein sequence ID" value="OGC51097.1"/>
    <property type="molecule type" value="Genomic_DNA"/>
</dbReference>
<gene>
    <name evidence="1" type="ORF">A2982_02405</name>
</gene>
<dbReference type="Proteomes" id="UP000178771">
    <property type="component" value="Unassembled WGS sequence"/>
</dbReference>
<name>A0A1F4V1N8_UNCKA</name>
<accession>A0A1F4V1N8</accession>
<reference evidence="1 2" key="1">
    <citation type="journal article" date="2016" name="Nat. Commun.">
        <title>Thousands of microbial genomes shed light on interconnected biogeochemical processes in an aquifer system.</title>
        <authorList>
            <person name="Anantharaman K."/>
            <person name="Brown C.T."/>
            <person name="Hug L.A."/>
            <person name="Sharon I."/>
            <person name="Castelle C.J."/>
            <person name="Probst A.J."/>
            <person name="Thomas B.C."/>
            <person name="Singh A."/>
            <person name="Wilkins M.J."/>
            <person name="Karaoz U."/>
            <person name="Brodie E.L."/>
            <person name="Williams K.H."/>
            <person name="Hubbard S.S."/>
            <person name="Banfield J.F."/>
        </authorList>
    </citation>
    <scope>NUCLEOTIDE SEQUENCE [LARGE SCALE GENOMIC DNA]</scope>
</reference>
<dbReference type="AlphaFoldDB" id="A0A1F4V1N8"/>
<evidence type="ECO:0000313" key="2">
    <source>
        <dbReference type="Proteomes" id="UP000178771"/>
    </source>
</evidence>
<evidence type="ECO:0008006" key="3">
    <source>
        <dbReference type="Google" id="ProtNLM"/>
    </source>
</evidence>
<sequence>MAPWQEKPKLFPEFQILYPDANAIREATEAMNSGGTVAVMNGSVAAIIGDGNHPNFFNELCHIKGSQRQGRPTAGFYPFELLLGEFPNLPDLTGISPPMKEYLTNPVGFRQKYGPRFDSVTFIRFPVARNLNKYPPAHMIYTNPDGIMFFQNWDPTGTPFMKGLSRKMIFQGMVPAISSLNISGEDPEICNQADAIRFAMEKNIKLFIKAHGNPGKGQSSYPIITIAGGNILLTRAGSFTPDLLIILCSDIMETPLDISTVFPLKVNRFPHNFPPILLEGLNPRQIWIAIMAFLSGRSPLEINRILKKSKFR</sequence>